<dbReference type="EMBL" id="KN836244">
    <property type="protein sequence ID" value="KIK32440.1"/>
    <property type="molecule type" value="Genomic_DNA"/>
</dbReference>
<dbReference type="AlphaFoldDB" id="A0A0C9Z4T8"/>
<reference evidence="2" key="2">
    <citation type="submission" date="2015-01" db="EMBL/GenBank/DDBJ databases">
        <title>Evolutionary Origins and Diversification of the Mycorrhizal Mutualists.</title>
        <authorList>
            <consortium name="DOE Joint Genome Institute"/>
            <consortium name="Mycorrhizal Genomics Consortium"/>
            <person name="Kohler A."/>
            <person name="Kuo A."/>
            <person name="Nagy L.G."/>
            <person name="Floudas D."/>
            <person name="Copeland A."/>
            <person name="Barry K.W."/>
            <person name="Cichocki N."/>
            <person name="Veneault-Fourrey C."/>
            <person name="LaButti K."/>
            <person name="Lindquist E.A."/>
            <person name="Lipzen A."/>
            <person name="Lundell T."/>
            <person name="Morin E."/>
            <person name="Murat C."/>
            <person name="Riley R."/>
            <person name="Ohm R."/>
            <person name="Sun H."/>
            <person name="Tunlid A."/>
            <person name="Henrissat B."/>
            <person name="Grigoriev I.V."/>
            <person name="Hibbett D.S."/>
            <person name="Martin F."/>
        </authorList>
    </citation>
    <scope>NUCLEOTIDE SEQUENCE [LARGE SCALE GENOMIC DNA]</scope>
    <source>
        <strain evidence="2">UH-Slu-Lm8-n1</strain>
    </source>
</reference>
<dbReference type="InParanoid" id="A0A0C9Z4T8"/>
<dbReference type="HOGENOM" id="CLU_2892274_0_0_1"/>
<name>A0A0C9Z4T8_9AGAM</name>
<evidence type="ECO:0000313" key="2">
    <source>
        <dbReference type="Proteomes" id="UP000054485"/>
    </source>
</evidence>
<gene>
    <name evidence="1" type="ORF">CY34DRAFT_814274</name>
</gene>
<evidence type="ECO:0000313" key="1">
    <source>
        <dbReference type="EMBL" id="KIK32440.1"/>
    </source>
</evidence>
<sequence length="66" mass="7697">MTALSSIMLRKKYCWAQKFDGANLTRRVKHLLHRFDHLAAPNKSAYPSQVLLDLHPITERSCLKIY</sequence>
<protein>
    <submittedName>
        <fullName evidence="1">Uncharacterized protein</fullName>
    </submittedName>
</protein>
<reference evidence="1 2" key="1">
    <citation type="submission" date="2014-04" db="EMBL/GenBank/DDBJ databases">
        <authorList>
            <consortium name="DOE Joint Genome Institute"/>
            <person name="Kuo A."/>
            <person name="Ruytinx J."/>
            <person name="Rineau F."/>
            <person name="Colpaert J."/>
            <person name="Kohler A."/>
            <person name="Nagy L.G."/>
            <person name="Floudas D."/>
            <person name="Copeland A."/>
            <person name="Barry K.W."/>
            <person name="Cichocki N."/>
            <person name="Veneault-Fourrey C."/>
            <person name="LaButti K."/>
            <person name="Lindquist E.A."/>
            <person name="Lipzen A."/>
            <person name="Lundell T."/>
            <person name="Morin E."/>
            <person name="Murat C."/>
            <person name="Sun H."/>
            <person name="Tunlid A."/>
            <person name="Henrissat B."/>
            <person name="Grigoriev I.V."/>
            <person name="Hibbett D.S."/>
            <person name="Martin F."/>
            <person name="Nordberg H.P."/>
            <person name="Cantor M.N."/>
            <person name="Hua S.X."/>
        </authorList>
    </citation>
    <scope>NUCLEOTIDE SEQUENCE [LARGE SCALE GENOMIC DNA]</scope>
    <source>
        <strain evidence="1 2">UH-Slu-Lm8-n1</strain>
    </source>
</reference>
<organism evidence="1 2">
    <name type="scientific">Suillus luteus UH-Slu-Lm8-n1</name>
    <dbReference type="NCBI Taxonomy" id="930992"/>
    <lineage>
        <taxon>Eukaryota</taxon>
        <taxon>Fungi</taxon>
        <taxon>Dikarya</taxon>
        <taxon>Basidiomycota</taxon>
        <taxon>Agaricomycotina</taxon>
        <taxon>Agaricomycetes</taxon>
        <taxon>Agaricomycetidae</taxon>
        <taxon>Boletales</taxon>
        <taxon>Suillineae</taxon>
        <taxon>Suillaceae</taxon>
        <taxon>Suillus</taxon>
    </lineage>
</organism>
<keyword evidence="2" id="KW-1185">Reference proteome</keyword>
<proteinExistence type="predicted"/>
<accession>A0A0C9Z4T8</accession>
<dbReference type="Proteomes" id="UP000054485">
    <property type="component" value="Unassembled WGS sequence"/>
</dbReference>